<dbReference type="InterPro" id="IPR052514">
    <property type="entry name" value="SAM-dependent_MTase"/>
</dbReference>
<proteinExistence type="predicted"/>
<dbReference type="OrthoDB" id="275825at2157"/>
<gene>
    <name evidence="3" type="ORF">Pdsh_05505</name>
    <name evidence="2" type="ORF">Pyrde_1583</name>
</gene>
<dbReference type="SUPFAM" id="SSF53335">
    <property type="entry name" value="S-adenosyl-L-methionine-dependent methyltransferases"/>
    <property type="match status" value="1"/>
</dbReference>
<dbReference type="EMBL" id="NCQP01000002">
    <property type="protein sequence ID" value="OWJ55138.1"/>
    <property type="molecule type" value="Genomic_DNA"/>
</dbReference>
<protein>
    <recommendedName>
        <fullName evidence="1">Methyltransferase FkbM domain-containing protein</fullName>
    </recommendedName>
</protein>
<dbReference type="Proteomes" id="UP000058613">
    <property type="component" value="Chromosome"/>
</dbReference>
<dbReference type="GeneID" id="26099922"/>
<evidence type="ECO:0000313" key="2">
    <source>
        <dbReference type="EMBL" id="ALL01626.1"/>
    </source>
</evidence>
<reference evidence="3 5" key="2">
    <citation type="submission" date="2017-05" db="EMBL/GenBank/DDBJ databases">
        <title>The draft genome of the hyperthermophilic archaeon 'Pyrodictium delaneyi strain Hulk', an iron and nitrate reducer, reveals the capacity for sulfate reduction.</title>
        <authorList>
            <person name="Demey L.M."/>
            <person name="Miller C."/>
            <person name="Manzella M."/>
            <person name="Reguera G."/>
            <person name="Kashefi K."/>
        </authorList>
    </citation>
    <scope>NUCLEOTIDE SEQUENCE [LARGE SCALE GENOMIC DNA]</scope>
    <source>
        <strain evidence="3 5">Hulk</strain>
    </source>
</reference>
<evidence type="ECO:0000313" key="5">
    <source>
        <dbReference type="Proteomes" id="UP000196694"/>
    </source>
</evidence>
<evidence type="ECO:0000259" key="1">
    <source>
        <dbReference type="Pfam" id="PF05050"/>
    </source>
</evidence>
<dbReference type="NCBIfam" id="TIGR01444">
    <property type="entry name" value="fkbM_fam"/>
    <property type="match status" value="1"/>
</dbReference>
<reference evidence="2 4" key="1">
    <citation type="submission" date="2015-10" db="EMBL/GenBank/DDBJ databases">
        <title>Complete genome sequence of hyperthermophilic archaeon Pyrodictium delaneyi Su06.</title>
        <authorList>
            <person name="Jung J.-H."/>
            <person name="Lin J."/>
            <person name="Holden J.F."/>
            <person name="Park C.-S."/>
        </authorList>
    </citation>
    <scope>NUCLEOTIDE SEQUENCE [LARGE SCALE GENOMIC DNA]</scope>
    <source>
        <strain evidence="2 4">Su06</strain>
    </source>
</reference>
<organism evidence="2 4">
    <name type="scientific">Pyrodictium delaneyi</name>
    <dbReference type="NCBI Taxonomy" id="1273541"/>
    <lineage>
        <taxon>Archaea</taxon>
        <taxon>Thermoproteota</taxon>
        <taxon>Thermoprotei</taxon>
        <taxon>Desulfurococcales</taxon>
        <taxon>Pyrodictiaceae</taxon>
        <taxon>Pyrodictium</taxon>
    </lineage>
</organism>
<dbReference type="AlphaFoldDB" id="A0A0P0N554"/>
<dbReference type="RefSeq" id="WP_055409747.1">
    <property type="nucleotide sequence ID" value="NZ_CP013011.1"/>
</dbReference>
<dbReference type="PANTHER" id="PTHR34203">
    <property type="entry name" value="METHYLTRANSFERASE, FKBM FAMILY PROTEIN"/>
    <property type="match status" value="1"/>
</dbReference>
<dbReference type="KEGG" id="pdl:Pyrde_1583"/>
<keyword evidence="5" id="KW-1185">Reference proteome</keyword>
<dbReference type="InterPro" id="IPR029063">
    <property type="entry name" value="SAM-dependent_MTases_sf"/>
</dbReference>
<dbReference type="Gene3D" id="3.40.50.150">
    <property type="entry name" value="Vaccinia Virus protein VP39"/>
    <property type="match status" value="1"/>
</dbReference>
<feature type="domain" description="Methyltransferase FkbM" evidence="1">
    <location>
        <begin position="94"/>
        <end position="261"/>
    </location>
</feature>
<dbReference type="PANTHER" id="PTHR34203:SF15">
    <property type="entry name" value="SLL1173 PROTEIN"/>
    <property type="match status" value="1"/>
</dbReference>
<dbReference type="Proteomes" id="UP000196694">
    <property type="component" value="Unassembled WGS sequence"/>
</dbReference>
<evidence type="ECO:0000313" key="3">
    <source>
        <dbReference type="EMBL" id="OWJ55138.1"/>
    </source>
</evidence>
<dbReference type="Pfam" id="PF05050">
    <property type="entry name" value="Methyltransf_21"/>
    <property type="match status" value="1"/>
</dbReference>
<sequence length="280" mass="30883">MAAKDSTVISDEEYLEWLTSTSKGCISTEAMELLVEATTSGCNGEIEVDLGDTLFAIPCSQLPEAWANLIHVHCIDDYQLGSIVKLKPGDIVVDGGAYIGFFAVKVALAMKRDGLIIAVEPNPAARSILYKNFELNSLERIARIDPRSLGGCEYCLREIHVTEPWVNTSMYKSYIAEMRVEVFKTLRVPSISLKRLMKDHGLDAINLLKLDVEGAEQEVLERASNDGILSPSTISQVIVEVHPPLIRVEDIEALLRDNGYKTIVKSFGSDWKQAVVIGIS</sequence>
<dbReference type="EMBL" id="CP013011">
    <property type="protein sequence ID" value="ALL01626.1"/>
    <property type="molecule type" value="Genomic_DNA"/>
</dbReference>
<dbReference type="InterPro" id="IPR006342">
    <property type="entry name" value="FkbM_mtfrase"/>
</dbReference>
<name>A0A0P0N554_9CREN</name>
<accession>A0A0P0N554</accession>
<evidence type="ECO:0000313" key="4">
    <source>
        <dbReference type="Proteomes" id="UP000058613"/>
    </source>
</evidence>
<dbReference type="STRING" id="1273541.Pyrde_1583"/>